<feature type="non-terminal residue" evidence="2">
    <location>
        <position position="1"/>
    </location>
</feature>
<protein>
    <submittedName>
        <fullName evidence="2">Uncharacterized protein</fullName>
    </submittedName>
</protein>
<accession>A0A2C6KU49</accession>
<dbReference type="RefSeq" id="XP_067922107.1">
    <property type="nucleotide sequence ID" value="XM_068065919.1"/>
</dbReference>
<comment type="caution">
    <text evidence="2">The sequence shown here is derived from an EMBL/GenBank/DDBJ whole genome shotgun (WGS) entry which is preliminary data.</text>
</comment>
<keyword evidence="3" id="KW-1185">Reference proteome</keyword>
<evidence type="ECO:0000313" key="2">
    <source>
        <dbReference type="EMBL" id="PHJ20419.1"/>
    </source>
</evidence>
<gene>
    <name evidence="2" type="ORF">CSUI_005749</name>
</gene>
<dbReference type="VEuPathDB" id="ToxoDB:CSUI_005749"/>
<organism evidence="2 3">
    <name type="scientific">Cystoisospora suis</name>
    <dbReference type="NCBI Taxonomy" id="483139"/>
    <lineage>
        <taxon>Eukaryota</taxon>
        <taxon>Sar</taxon>
        <taxon>Alveolata</taxon>
        <taxon>Apicomplexa</taxon>
        <taxon>Conoidasida</taxon>
        <taxon>Coccidia</taxon>
        <taxon>Eucoccidiorida</taxon>
        <taxon>Eimeriorina</taxon>
        <taxon>Sarcocystidae</taxon>
        <taxon>Cystoisospora</taxon>
    </lineage>
</organism>
<dbReference type="GeneID" id="94429130"/>
<dbReference type="Proteomes" id="UP000221165">
    <property type="component" value="Unassembled WGS sequence"/>
</dbReference>
<dbReference type="EMBL" id="MIGC01002765">
    <property type="protein sequence ID" value="PHJ20419.1"/>
    <property type="molecule type" value="Genomic_DNA"/>
</dbReference>
<sequence>KKKIHLLRSRRRGPTQRCRAVADIVICCKEKKKEREEKEEEKKSKGLLKTDVDDTKKERYKERYMKR</sequence>
<proteinExistence type="predicted"/>
<evidence type="ECO:0000256" key="1">
    <source>
        <dbReference type="SAM" id="MobiDB-lite"/>
    </source>
</evidence>
<feature type="region of interest" description="Disordered" evidence="1">
    <location>
        <begin position="32"/>
        <end position="67"/>
    </location>
</feature>
<name>A0A2C6KU49_9APIC</name>
<evidence type="ECO:0000313" key="3">
    <source>
        <dbReference type="Proteomes" id="UP000221165"/>
    </source>
</evidence>
<reference evidence="2 3" key="1">
    <citation type="journal article" date="2017" name="Int. J. Parasitol.">
        <title>The genome of the protozoan parasite Cystoisospora suis and a reverse vaccinology approach to identify vaccine candidates.</title>
        <authorList>
            <person name="Palmieri N."/>
            <person name="Shrestha A."/>
            <person name="Ruttkowski B."/>
            <person name="Beck T."/>
            <person name="Vogl C."/>
            <person name="Tomley F."/>
            <person name="Blake D.P."/>
            <person name="Joachim A."/>
        </authorList>
    </citation>
    <scope>NUCLEOTIDE SEQUENCE [LARGE SCALE GENOMIC DNA]</scope>
    <source>
        <strain evidence="2 3">Wien I</strain>
    </source>
</reference>
<dbReference type="AlphaFoldDB" id="A0A2C6KU49"/>